<dbReference type="Proteomes" id="UP000199572">
    <property type="component" value="Unassembled WGS sequence"/>
</dbReference>
<dbReference type="AlphaFoldDB" id="A0A1H9W8R8"/>
<organism evidence="1 2">
    <name type="scientific">Pedobacter rhizosphaerae</name>
    <dbReference type="NCBI Taxonomy" id="390241"/>
    <lineage>
        <taxon>Bacteria</taxon>
        <taxon>Pseudomonadati</taxon>
        <taxon>Bacteroidota</taxon>
        <taxon>Sphingobacteriia</taxon>
        <taxon>Sphingobacteriales</taxon>
        <taxon>Sphingobacteriaceae</taxon>
        <taxon>Pedobacter</taxon>
    </lineage>
</organism>
<dbReference type="EMBL" id="FOGG01000061">
    <property type="protein sequence ID" value="SES29853.1"/>
    <property type="molecule type" value="Genomic_DNA"/>
</dbReference>
<accession>A0A1H9W8R8</accession>
<name>A0A1H9W8R8_9SPHI</name>
<proteinExistence type="predicted"/>
<evidence type="ECO:0000313" key="2">
    <source>
        <dbReference type="Proteomes" id="UP000199572"/>
    </source>
</evidence>
<reference evidence="1 2" key="1">
    <citation type="submission" date="2016-10" db="EMBL/GenBank/DDBJ databases">
        <authorList>
            <person name="de Groot N.N."/>
        </authorList>
    </citation>
    <scope>NUCLEOTIDE SEQUENCE [LARGE SCALE GENOMIC DNA]</scope>
    <source>
        <strain evidence="1 2">DSM 18610</strain>
    </source>
</reference>
<evidence type="ECO:0000313" key="1">
    <source>
        <dbReference type="EMBL" id="SES29853.1"/>
    </source>
</evidence>
<protein>
    <submittedName>
        <fullName evidence="1">Uncharacterized protein</fullName>
    </submittedName>
</protein>
<keyword evidence="2" id="KW-1185">Reference proteome</keyword>
<gene>
    <name evidence="1" type="ORF">SAMN04488023_16110</name>
</gene>
<sequence length="35" mass="3991">MNYPGRDFNPSLKPGKKIKNVGGMYYGEMFSYENG</sequence>